<gene>
    <name evidence="7" type="ORF">IAB08_01415</name>
</gene>
<dbReference type="GO" id="GO:0046677">
    <property type="term" value="P:response to antibiotic"/>
    <property type="evidence" value="ECO:0007669"/>
    <property type="project" value="TreeGrafter"/>
</dbReference>
<accession>A0A9D9DVB4</accession>
<feature type="coiled-coil region" evidence="3">
    <location>
        <begin position="87"/>
        <end position="145"/>
    </location>
</feature>
<dbReference type="InterPro" id="IPR058626">
    <property type="entry name" value="MdtA-like_b-barrel"/>
</dbReference>
<dbReference type="Gene3D" id="2.40.30.170">
    <property type="match status" value="1"/>
</dbReference>
<dbReference type="GO" id="GO:0030313">
    <property type="term" value="C:cell envelope"/>
    <property type="evidence" value="ECO:0007669"/>
    <property type="project" value="UniProtKB-SubCell"/>
</dbReference>
<dbReference type="Proteomes" id="UP000823612">
    <property type="component" value="Unassembled WGS sequence"/>
</dbReference>
<reference evidence="7" key="1">
    <citation type="submission" date="2020-10" db="EMBL/GenBank/DDBJ databases">
        <authorList>
            <person name="Gilroy R."/>
        </authorList>
    </citation>
    <scope>NUCLEOTIDE SEQUENCE</scope>
    <source>
        <strain evidence="7">2889</strain>
    </source>
</reference>
<evidence type="ECO:0000313" key="8">
    <source>
        <dbReference type="Proteomes" id="UP000823612"/>
    </source>
</evidence>
<dbReference type="Gene3D" id="1.10.287.470">
    <property type="entry name" value="Helix hairpin bin"/>
    <property type="match status" value="1"/>
</dbReference>
<dbReference type="Gene3D" id="2.40.420.20">
    <property type="match status" value="1"/>
</dbReference>
<comment type="caution">
    <text evidence="7">The sequence shown here is derived from an EMBL/GenBank/DDBJ whole genome shotgun (WGS) entry which is preliminary data.</text>
</comment>
<evidence type="ECO:0000313" key="7">
    <source>
        <dbReference type="EMBL" id="MBO8431939.1"/>
    </source>
</evidence>
<dbReference type="Pfam" id="PF25917">
    <property type="entry name" value="BSH_RND"/>
    <property type="match status" value="1"/>
</dbReference>
<feature type="domain" description="Multidrug resistance protein MdtA-like C-terminal permuted SH3" evidence="6">
    <location>
        <begin position="284"/>
        <end position="343"/>
    </location>
</feature>
<dbReference type="InterPro" id="IPR006143">
    <property type="entry name" value="RND_pump_MFP"/>
</dbReference>
<name>A0A9D9DVB4_9BACT</name>
<dbReference type="PANTHER" id="PTHR30158">
    <property type="entry name" value="ACRA/E-RELATED COMPONENT OF DRUG EFFLUX TRANSPORTER"/>
    <property type="match status" value="1"/>
</dbReference>
<organism evidence="7 8">
    <name type="scientific">Candidatus Pullibacteroides excrementavium</name>
    <dbReference type="NCBI Taxonomy" id="2840905"/>
    <lineage>
        <taxon>Bacteria</taxon>
        <taxon>Pseudomonadati</taxon>
        <taxon>Bacteroidota</taxon>
        <taxon>Bacteroidia</taxon>
        <taxon>Bacteroidales</taxon>
        <taxon>Candidatus Pullibacteroides</taxon>
    </lineage>
</organism>
<evidence type="ECO:0000259" key="4">
    <source>
        <dbReference type="Pfam" id="PF25917"/>
    </source>
</evidence>
<evidence type="ECO:0000256" key="3">
    <source>
        <dbReference type="SAM" id="Coils"/>
    </source>
</evidence>
<dbReference type="InterPro" id="IPR058627">
    <property type="entry name" value="MdtA-like_C"/>
</dbReference>
<reference evidence="7" key="2">
    <citation type="journal article" date="2021" name="PeerJ">
        <title>Extensive microbial diversity within the chicken gut microbiome revealed by metagenomics and culture.</title>
        <authorList>
            <person name="Gilroy R."/>
            <person name="Ravi A."/>
            <person name="Getino M."/>
            <person name="Pursley I."/>
            <person name="Horton D.L."/>
            <person name="Alikhan N.F."/>
            <person name="Baker D."/>
            <person name="Gharbi K."/>
            <person name="Hall N."/>
            <person name="Watson M."/>
            <person name="Adriaenssens E.M."/>
            <person name="Foster-Nyarko E."/>
            <person name="Jarju S."/>
            <person name="Secka A."/>
            <person name="Antonio M."/>
            <person name="Oren A."/>
            <person name="Chaudhuri R.R."/>
            <person name="La Ragione R."/>
            <person name="Hildebrand F."/>
            <person name="Pallen M.J."/>
        </authorList>
    </citation>
    <scope>NUCLEOTIDE SEQUENCE</scope>
    <source>
        <strain evidence="7">2889</strain>
    </source>
</reference>
<dbReference type="SUPFAM" id="SSF111369">
    <property type="entry name" value="HlyD-like secretion proteins"/>
    <property type="match status" value="1"/>
</dbReference>
<dbReference type="GO" id="GO:0005886">
    <property type="term" value="C:plasma membrane"/>
    <property type="evidence" value="ECO:0007669"/>
    <property type="project" value="TreeGrafter"/>
</dbReference>
<dbReference type="AlphaFoldDB" id="A0A9D9DVB4"/>
<dbReference type="NCBIfam" id="TIGR01730">
    <property type="entry name" value="RND_mfp"/>
    <property type="match status" value="1"/>
</dbReference>
<dbReference type="EMBL" id="JADIMZ010000019">
    <property type="protein sequence ID" value="MBO8431939.1"/>
    <property type="molecule type" value="Genomic_DNA"/>
</dbReference>
<evidence type="ECO:0000259" key="6">
    <source>
        <dbReference type="Pfam" id="PF25967"/>
    </source>
</evidence>
<dbReference type="GO" id="GO:0022857">
    <property type="term" value="F:transmembrane transporter activity"/>
    <property type="evidence" value="ECO:0007669"/>
    <property type="project" value="InterPro"/>
</dbReference>
<sequence length="356" mass="38492">MGLTAILSGCQNRQGQISTPEYPVLSISTTDKVLNSTYSAIVRGRQDINIYAQVSGKITEVKVTEGQVVKKGQVLFIIDQVPYIAALRAAEANLEAAKVGVESAQLDYDNTLALYEHQVVSEYELKSALNALHSAKATLAQMEALEIEAKNNLSYTEVSSPSDGVVGTLPLREGSLVSANSAEPLTTVSDNASMYVYFSFNENKVLELGRQYGNLGNAIKNMPDIQLQLSDGSIYSHSGRVESISGLINENTGTVSVRAVFPNPDRLLLSGGNGSVLMPQTYQDVILIPQEATYELQDKIFVYKVIDGKTKNTQIKVSEMSDGKEYIVTEGLQPGDVIVASGAGLLRDNMEIKTVE</sequence>
<dbReference type="Pfam" id="PF25944">
    <property type="entry name" value="Beta-barrel_RND"/>
    <property type="match status" value="1"/>
</dbReference>
<feature type="domain" description="Multidrug resistance protein MdtA-like barrel-sandwich hybrid" evidence="4">
    <location>
        <begin position="48"/>
        <end position="188"/>
    </location>
</feature>
<dbReference type="Gene3D" id="2.40.50.100">
    <property type="match status" value="1"/>
</dbReference>
<proteinExistence type="inferred from homology"/>
<evidence type="ECO:0000256" key="1">
    <source>
        <dbReference type="ARBA" id="ARBA00004196"/>
    </source>
</evidence>
<protein>
    <submittedName>
        <fullName evidence="7">Efflux RND transporter periplasmic adaptor subunit</fullName>
    </submittedName>
</protein>
<comment type="similarity">
    <text evidence="2">Belongs to the membrane fusion protein (MFP) (TC 8.A.1) family.</text>
</comment>
<dbReference type="Pfam" id="PF25967">
    <property type="entry name" value="RND-MFP_C"/>
    <property type="match status" value="1"/>
</dbReference>
<comment type="subcellular location">
    <subcellularLocation>
        <location evidence="1">Cell envelope</location>
    </subcellularLocation>
</comment>
<evidence type="ECO:0000259" key="5">
    <source>
        <dbReference type="Pfam" id="PF25944"/>
    </source>
</evidence>
<feature type="domain" description="Multidrug resistance protein MdtA-like beta-barrel" evidence="5">
    <location>
        <begin position="194"/>
        <end position="271"/>
    </location>
</feature>
<dbReference type="InterPro" id="IPR058625">
    <property type="entry name" value="MdtA-like_BSH"/>
</dbReference>
<keyword evidence="3" id="KW-0175">Coiled coil</keyword>
<evidence type="ECO:0000256" key="2">
    <source>
        <dbReference type="ARBA" id="ARBA00009477"/>
    </source>
</evidence>
<dbReference type="PANTHER" id="PTHR30158:SF23">
    <property type="entry name" value="MULTIDRUG RESISTANCE PROTEIN MEXA"/>
    <property type="match status" value="1"/>
</dbReference>